<dbReference type="Proteomes" id="UP000095280">
    <property type="component" value="Unplaced"/>
</dbReference>
<protein>
    <submittedName>
        <fullName evidence="3">Protein kinase domain-containing protein</fullName>
    </submittedName>
</protein>
<name>A0A1I8IKY4_9PLAT</name>
<feature type="compositionally biased region" description="Low complexity" evidence="1">
    <location>
        <begin position="265"/>
        <end position="274"/>
    </location>
</feature>
<dbReference type="WBParaSite" id="maker-uti_cns_0013709-snap-gene-0.3-mRNA-1">
    <property type="protein sequence ID" value="maker-uti_cns_0013709-snap-gene-0.3-mRNA-1"/>
    <property type="gene ID" value="maker-uti_cns_0013709-snap-gene-0.3"/>
</dbReference>
<feature type="region of interest" description="Disordered" evidence="1">
    <location>
        <begin position="1"/>
        <end position="28"/>
    </location>
</feature>
<feature type="region of interest" description="Disordered" evidence="1">
    <location>
        <begin position="199"/>
        <end position="280"/>
    </location>
</feature>
<accession>A0A1I8IKY4</accession>
<evidence type="ECO:0000256" key="1">
    <source>
        <dbReference type="SAM" id="MobiDB-lite"/>
    </source>
</evidence>
<keyword evidence="2" id="KW-1185">Reference proteome</keyword>
<feature type="region of interest" description="Disordered" evidence="1">
    <location>
        <begin position="989"/>
        <end position="1058"/>
    </location>
</feature>
<sequence>MELWSSRHSRHRGASWMPPPSAQTAAFSDGCLRRDDDERDENKPLPPPSTALLFSFQGRQGSTASLAASDLLGILVEANCRLRHRRRSMPLLFNDLAMAAGGLASPMSGQVVVQQLAELAQLDVRTARSQRALRPDTLDDEVLVAGGRADVAALRAGRLVQAGCPDAGSEPAKPRIMTSGMLELTWLANSAKNLDRGRRPRFDAIRSTARSRFSRARTRDSGWPKTPKTSTAAAGRPIRPRRRTPAGGPPSGSLRRPGIRRLRSNSRQSASSQRYRVRVRSIGSKNSRSLGGVHGFDGVLMMLVVVCVSGRSVRCPGWTNSSDISGFGRVSASWMTTRKPLDSRPHQDEAIVGVLRAEAAAGRPEGEAVAEASMVKGAEVARVALAAVVATVDDKVEQASRQCRHVDAVLQAGVQRRQVVVGVVHERVAEQELQGHVGHLEGVGTEANCRADRMAEVLGDLVHRHGEPDELVGILRVADHTVSSVHRGFAQQAEHPAMAKGAAAGSTTSTSTFDANKLSGGQIVWRANCLAGKLSGGQIVWRANCLAGKLSGGQIVWRANCLAGKLSGGQIVWRANCLAGKLSGGQIVWRANCLAGKLSGGQIVWRANCLAGKLSGGQIVWRANCLAGKLSGGQIVWRANCLAGKLSGGQIVWRANCLAGKLSGGQIVWRANCLAGKLSGGQIVWRANCLAGKLWRSPLSVILSNNLEPGSFRFVRELVAKKTRLNRILELVQPRVFQERDMKKARRHYQTKNLSDGSATDSEAIFEDKSSRCLQPPALLPKQHPPTIAQKLEEQIQAGVSFELESPRGIKFLSLYALRELTMRKNELKALENSLTKQITAMRTEVQSVLRFLEPVGADIPTDNSEPSFWPINSWEKYVQFASSPNEHISTLKSLLRSCKRDKWSDALMAMLNESLSKEMQAVINLIGSDMRSRAVAAGVATNLTDAQLGFQSTLLSHFQKAITFIYGATAEAGRPSEQSVRNTCRQQLKHGGDRLKGRSHRTGSALSRKPTKAFSGGSDSRFWQRRTKTVSGGSDSKPRFWQRRTKTVSGGSDSKPRFWQRRTKTVSGGSDSKPRFWQRRTKTVSGGSDSKSRFWQRRTKTVSGGSDSKPRFWQRRTKTVSGGSDSKPRFWQRRTKTVSGGSDSKPRFWQRRAKTVFGGSDSKSRFWQRCAKTISGGSDSKSRFWQRRAKTVFGGSDSKSRFWQRRAKTQPFIFFFPNTIATISGRSAASGDSKAELPIQKASEYSVGFSASKAEQPSPPFSKQYPVGHHDRPSKTASSSPGSPLALLRHHIADVVPRVPVEALFEPALVQVVPDEAHASAQHKHAVEGADLNEFVRFLTG</sequence>
<feature type="region of interest" description="Disordered" evidence="1">
    <location>
        <begin position="1252"/>
        <end position="1284"/>
    </location>
</feature>
<evidence type="ECO:0000313" key="3">
    <source>
        <dbReference type="WBParaSite" id="maker-uti_cns_0013709-snap-gene-0.3-mRNA-1"/>
    </source>
</evidence>
<proteinExistence type="predicted"/>
<feature type="region of interest" description="Disordered" evidence="1">
    <location>
        <begin position="1081"/>
        <end position="1112"/>
    </location>
</feature>
<organism evidence="2 3">
    <name type="scientific">Macrostomum lignano</name>
    <dbReference type="NCBI Taxonomy" id="282301"/>
    <lineage>
        <taxon>Eukaryota</taxon>
        <taxon>Metazoa</taxon>
        <taxon>Spiralia</taxon>
        <taxon>Lophotrochozoa</taxon>
        <taxon>Platyhelminthes</taxon>
        <taxon>Rhabditophora</taxon>
        <taxon>Macrostomorpha</taxon>
        <taxon>Macrostomida</taxon>
        <taxon>Macrostomidae</taxon>
        <taxon>Macrostomum</taxon>
    </lineage>
</organism>
<evidence type="ECO:0000313" key="2">
    <source>
        <dbReference type="Proteomes" id="UP000095280"/>
    </source>
</evidence>
<reference evidence="3" key="1">
    <citation type="submission" date="2016-11" db="UniProtKB">
        <authorList>
            <consortium name="WormBaseParasite"/>
        </authorList>
    </citation>
    <scope>IDENTIFICATION</scope>
</reference>